<dbReference type="OrthoDB" id="10674703at2759"/>
<organism evidence="2 3">
    <name type="scientific">Metschnikowia bicuspidata var. bicuspidata NRRL YB-4993</name>
    <dbReference type="NCBI Taxonomy" id="869754"/>
    <lineage>
        <taxon>Eukaryota</taxon>
        <taxon>Fungi</taxon>
        <taxon>Dikarya</taxon>
        <taxon>Ascomycota</taxon>
        <taxon>Saccharomycotina</taxon>
        <taxon>Pichiomycetes</taxon>
        <taxon>Metschnikowiaceae</taxon>
        <taxon>Metschnikowia</taxon>
    </lineage>
</organism>
<feature type="region of interest" description="Disordered" evidence="1">
    <location>
        <begin position="32"/>
        <end position="56"/>
    </location>
</feature>
<accession>A0A1A0H4W7</accession>
<evidence type="ECO:0000256" key="1">
    <source>
        <dbReference type="SAM" id="MobiDB-lite"/>
    </source>
</evidence>
<dbReference type="Proteomes" id="UP000092555">
    <property type="component" value="Unassembled WGS sequence"/>
</dbReference>
<gene>
    <name evidence="2" type="ORF">METBIDRAFT_230640</name>
</gene>
<dbReference type="AlphaFoldDB" id="A0A1A0H4W7"/>
<proteinExistence type="predicted"/>
<sequence>MSSIYTEETSATHKITRTILDLLFSVRSYGSPVKPSCNSGTEPQSPRKVPKYKSAALDQNNLQKVQLQGAKRKKRLKEKKLEEQQLSERSTLYHYDHKTSETPTTYEDLLKKRLGLKGPIIPYQITKLEAFSSNTDDTSSMAETIRSLNIRSTILLEKQEYLVRNETLLWCDSFLEASDIGDIVEASKNWCFPPLWVPKKMSFRAFMTDNFRQAFRAIENDVLNFQNNSEAIQNKLCETCREILTKQGVTSDFLQYTHSYSRMLEPVEKEFDSLRKLIDSSELKASHIQHEVLERKFLETKMMLQGLPEFFETLLSKRRIAESKLYELNQFCALVDNHQKLNEKIVKKFEILHLEFIDYNHVMQEYVLKLKDHFELLTLEFLVSDWQRHFARFAIALKRSFHENYEAHQILNSIVFRRKQVARNVTHIQRKIVYFERT</sequence>
<reference evidence="2 3" key="1">
    <citation type="submission" date="2016-05" db="EMBL/GenBank/DDBJ databases">
        <title>Comparative genomics of biotechnologically important yeasts.</title>
        <authorList>
            <consortium name="DOE Joint Genome Institute"/>
            <person name="Riley R."/>
            <person name="Haridas S."/>
            <person name="Wolfe K.H."/>
            <person name="Lopes M.R."/>
            <person name="Hittinger C.T."/>
            <person name="Goker M."/>
            <person name="Salamov A."/>
            <person name="Wisecaver J."/>
            <person name="Long T.M."/>
            <person name="Aerts A.L."/>
            <person name="Barry K."/>
            <person name="Choi C."/>
            <person name="Clum A."/>
            <person name="Coughlan A.Y."/>
            <person name="Deshpande S."/>
            <person name="Douglass A.P."/>
            <person name="Hanson S.J."/>
            <person name="Klenk H.-P."/>
            <person name="LaButti K."/>
            <person name="Lapidus A."/>
            <person name="Lindquist E."/>
            <person name="Lipzen A."/>
            <person name="Meier-kolthoff J.P."/>
            <person name="Ohm R.A."/>
            <person name="Otillar R.P."/>
            <person name="Pangilinan J."/>
            <person name="Peng Y."/>
            <person name="Rokas A."/>
            <person name="Rosa C.A."/>
            <person name="Scheuner C."/>
            <person name="Sibirny A.A."/>
            <person name="Slot J.C."/>
            <person name="Stielow J.B."/>
            <person name="Sun H."/>
            <person name="Kurtzman C.P."/>
            <person name="Blackwell M."/>
            <person name="Grigoriev I.V."/>
            <person name="Jeffries T.W."/>
        </authorList>
    </citation>
    <scope>NUCLEOTIDE SEQUENCE [LARGE SCALE GENOMIC DNA]</scope>
    <source>
        <strain evidence="2 3">NRRL YB-4993</strain>
    </source>
</reference>
<dbReference type="EMBL" id="LXTC01000008">
    <property type="protein sequence ID" value="OBA18952.1"/>
    <property type="molecule type" value="Genomic_DNA"/>
</dbReference>
<keyword evidence="3" id="KW-1185">Reference proteome</keyword>
<evidence type="ECO:0000313" key="2">
    <source>
        <dbReference type="EMBL" id="OBA18952.1"/>
    </source>
</evidence>
<dbReference type="RefSeq" id="XP_018709487.1">
    <property type="nucleotide sequence ID" value="XM_018855253.1"/>
</dbReference>
<comment type="caution">
    <text evidence="2">The sequence shown here is derived from an EMBL/GenBank/DDBJ whole genome shotgun (WGS) entry which is preliminary data.</text>
</comment>
<protein>
    <submittedName>
        <fullName evidence="2">Uncharacterized protein</fullName>
    </submittedName>
</protein>
<name>A0A1A0H4W7_9ASCO</name>
<dbReference type="GeneID" id="30028229"/>
<evidence type="ECO:0000313" key="3">
    <source>
        <dbReference type="Proteomes" id="UP000092555"/>
    </source>
</evidence>